<evidence type="ECO:0000256" key="4">
    <source>
        <dbReference type="ARBA" id="ARBA00022475"/>
    </source>
</evidence>
<dbReference type="GO" id="GO:0000155">
    <property type="term" value="F:phosphorelay sensor kinase activity"/>
    <property type="evidence" value="ECO:0007669"/>
    <property type="project" value="InterPro"/>
</dbReference>
<dbReference type="SMART" id="SM00304">
    <property type="entry name" value="HAMP"/>
    <property type="match status" value="1"/>
</dbReference>
<feature type="domain" description="Histidine kinase" evidence="14">
    <location>
        <begin position="278"/>
        <end position="472"/>
    </location>
</feature>
<keyword evidence="6" id="KW-0808">Transferase</keyword>
<dbReference type="Pfam" id="PF00672">
    <property type="entry name" value="HAMP"/>
    <property type="match status" value="1"/>
</dbReference>
<evidence type="ECO:0000256" key="3">
    <source>
        <dbReference type="ARBA" id="ARBA00012438"/>
    </source>
</evidence>
<evidence type="ECO:0000256" key="2">
    <source>
        <dbReference type="ARBA" id="ARBA00004651"/>
    </source>
</evidence>
<dbReference type="Gene3D" id="3.30.565.10">
    <property type="entry name" value="Histidine kinase-like ATPase, C-terminal domain"/>
    <property type="match status" value="1"/>
</dbReference>
<gene>
    <name evidence="16" type="ORF">BW425_22070</name>
</gene>
<sequence length="487" mass="54310">MKWLNKLQINQKIFGAIFVSLLFLALVLGCIIWESLTKIMTEDLKKRGVNIADNIAALSSDYILTDDYYSIHLLITRAQEANKDVRYILVINNNNVLVGNTFSKHLPKGIVNAHKPDGINTENYAILTSDEGNIHDILVPIEEGGVGFVRVGMAEKQAKSYIFTKIIELVVATFLVCMGAAGIAYYVTRIITRPINSLVDTAAGITAGDLSLRAKAEGDDEVGKLARAFNEMADNLISSRTAVEKLLKELQEKDALRDTLILKLLSAHEEERKRISRELHDETSQALTFLMVTMRILANEAKDAEQLELLNVSRETAAGILREIRDLAVELRPPILDDMGVIPALRKYVRKFEEKFALTVILHAPNDDVAVIDSHIAVALYRIVQESLTNVVKHTVATEIVINMEIRDCSTLLNIRDNGHGINENDFEKARQQNRIGIYGMKERAELLGGSFFIRTHNIGGTEIMVSIPLKQREGCQDGKDNQHNAS</sequence>
<dbReference type="GO" id="GO:0005524">
    <property type="term" value="F:ATP binding"/>
    <property type="evidence" value="ECO:0007669"/>
    <property type="project" value="UniProtKB-KW"/>
</dbReference>
<keyword evidence="11 13" id="KW-0472">Membrane</keyword>
<dbReference type="Pfam" id="PF07730">
    <property type="entry name" value="HisKA_3"/>
    <property type="match status" value="1"/>
</dbReference>
<evidence type="ECO:0000256" key="5">
    <source>
        <dbReference type="ARBA" id="ARBA00022553"/>
    </source>
</evidence>
<dbReference type="EC" id="2.7.13.3" evidence="3"/>
<dbReference type="CDD" id="cd16917">
    <property type="entry name" value="HATPase_UhpB-NarQ-NarX-like"/>
    <property type="match status" value="1"/>
</dbReference>
<dbReference type="Proteomes" id="UP000195321">
    <property type="component" value="Unassembled WGS sequence"/>
</dbReference>
<feature type="coiled-coil region" evidence="12">
    <location>
        <begin position="233"/>
        <end position="285"/>
    </location>
</feature>
<dbReference type="Pfam" id="PF02518">
    <property type="entry name" value="HATPase_c"/>
    <property type="match status" value="1"/>
</dbReference>
<evidence type="ECO:0000313" key="17">
    <source>
        <dbReference type="Proteomes" id="UP000195321"/>
    </source>
</evidence>
<reference evidence="16 17" key="1">
    <citation type="submission" date="2017-02" db="EMBL/GenBank/DDBJ databases">
        <title>Bacillus pseudomycoides isolate FSL K6-0042.</title>
        <authorList>
            <person name="Kovac J."/>
        </authorList>
    </citation>
    <scope>NUCLEOTIDE SEQUENCE [LARGE SCALE GENOMIC DNA]</scope>
    <source>
        <strain evidence="16 17">FSL K6-0042</strain>
    </source>
</reference>
<dbReference type="RefSeq" id="WP_016113360.1">
    <property type="nucleotide sequence ID" value="NZ_CP189809.1"/>
</dbReference>
<evidence type="ECO:0000256" key="1">
    <source>
        <dbReference type="ARBA" id="ARBA00000085"/>
    </source>
</evidence>
<dbReference type="InterPro" id="IPR036890">
    <property type="entry name" value="HATPase_C_sf"/>
</dbReference>
<evidence type="ECO:0000313" key="16">
    <source>
        <dbReference type="EMBL" id="OUM46714.1"/>
    </source>
</evidence>
<evidence type="ECO:0000256" key="9">
    <source>
        <dbReference type="ARBA" id="ARBA00022840"/>
    </source>
</evidence>
<keyword evidence="4" id="KW-1003">Cell membrane</keyword>
<dbReference type="SUPFAM" id="SSF55874">
    <property type="entry name" value="ATPase domain of HSP90 chaperone/DNA topoisomerase II/histidine kinase"/>
    <property type="match status" value="1"/>
</dbReference>
<dbReference type="PANTHER" id="PTHR24421:SF10">
    <property type="entry name" value="NITRATE_NITRITE SENSOR PROTEIN NARQ"/>
    <property type="match status" value="1"/>
</dbReference>
<keyword evidence="10" id="KW-0902">Two-component regulatory system</keyword>
<keyword evidence="8 16" id="KW-0418">Kinase</keyword>
<dbReference type="PROSITE" id="PS50109">
    <property type="entry name" value="HIS_KIN"/>
    <property type="match status" value="1"/>
</dbReference>
<name>A0A1Y3MAF7_9BACI</name>
<evidence type="ECO:0000259" key="14">
    <source>
        <dbReference type="PROSITE" id="PS50109"/>
    </source>
</evidence>
<protein>
    <recommendedName>
        <fullName evidence="3">histidine kinase</fullName>
        <ecNumber evidence="3">2.7.13.3</ecNumber>
    </recommendedName>
</protein>
<dbReference type="GO" id="GO:0046983">
    <property type="term" value="F:protein dimerization activity"/>
    <property type="evidence" value="ECO:0007669"/>
    <property type="project" value="InterPro"/>
</dbReference>
<evidence type="ECO:0000259" key="15">
    <source>
        <dbReference type="PROSITE" id="PS50885"/>
    </source>
</evidence>
<dbReference type="AlphaFoldDB" id="A0A1Y3MAF7"/>
<evidence type="ECO:0000256" key="6">
    <source>
        <dbReference type="ARBA" id="ARBA00022679"/>
    </source>
</evidence>
<dbReference type="EMBL" id="MWPX01000036">
    <property type="protein sequence ID" value="OUM46714.1"/>
    <property type="molecule type" value="Genomic_DNA"/>
</dbReference>
<dbReference type="InterPro" id="IPR003594">
    <property type="entry name" value="HATPase_dom"/>
</dbReference>
<proteinExistence type="predicted"/>
<dbReference type="GO" id="GO:0005886">
    <property type="term" value="C:plasma membrane"/>
    <property type="evidence" value="ECO:0007669"/>
    <property type="project" value="UniProtKB-SubCell"/>
</dbReference>
<evidence type="ECO:0000256" key="10">
    <source>
        <dbReference type="ARBA" id="ARBA00023012"/>
    </source>
</evidence>
<feature type="transmembrane region" description="Helical" evidence="13">
    <location>
        <begin position="166"/>
        <end position="187"/>
    </location>
</feature>
<feature type="transmembrane region" description="Helical" evidence="13">
    <location>
        <begin position="13"/>
        <end position="36"/>
    </location>
</feature>
<dbReference type="SMART" id="SM00387">
    <property type="entry name" value="HATPase_c"/>
    <property type="match status" value="1"/>
</dbReference>
<comment type="subcellular location">
    <subcellularLocation>
        <location evidence="2">Cell membrane</location>
        <topology evidence="2">Multi-pass membrane protein</topology>
    </subcellularLocation>
</comment>
<dbReference type="InterPro" id="IPR003660">
    <property type="entry name" value="HAMP_dom"/>
</dbReference>
<dbReference type="PANTHER" id="PTHR24421">
    <property type="entry name" value="NITRATE/NITRITE SENSOR PROTEIN NARX-RELATED"/>
    <property type="match status" value="1"/>
</dbReference>
<keyword evidence="12" id="KW-0175">Coiled coil</keyword>
<evidence type="ECO:0000256" key="12">
    <source>
        <dbReference type="SAM" id="Coils"/>
    </source>
</evidence>
<comment type="caution">
    <text evidence="16">The sequence shown here is derived from an EMBL/GenBank/DDBJ whole genome shotgun (WGS) entry which is preliminary data.</text>
</comment>
<feature type="domain" description="HAMP" evidence="15">
    <location>
        <begin position="189"/>
        <end position="241"/>
    </location>
</feature>
<comment type="catalytic activity">
    <reaction evidence="1">
        <text>ATP + protein L-histidine = ADP + protein N-phospho-L-histidine.</text>
        <dbReference type="EC" id="2.7.13.3"/>
    </reaction>
</comment>
<organism evidence="16 17">
    <name type="scientific">Bacillus pseudomycoides</name>
    <dbReference type="NCBI Taxonomy" id="64104"/>
    <lineage>
        <taxon>Bacteria</taxon>
        <taxon>Bacillati</taxon>
        <taxon>Bacillota</taxon>
        <taxon>Bacilli</taxon>
        <taxon>Bacillales</taxon>
        <taxon>Bacillaceae</taxon>
        <taxon>Bacillus</taxon>
        <taxon>Bacillus cereus group</taxon>
    </lineage>
</organism>
<keyword evidence="13" id="KW-1133">Transmembrane helix</keyword>
<dbReference type="Gene3D" id="1.20.5.1930">
    <property type="match status" value="1"/>
</dbReference>
<evidence type="ECO:0000256" key="11">
    <source>
        <dbReference type="ARBA" id="ARBA00023136"/>
    </source>
</evidence>
<evidence type="ECO:0000256" key="8">
    <source>
        <dbReference type="ARBA" id="ARBA00022777"/>
    </source>
</evidence>
<dbReference type="PROSITE" id="PS50885">
    <property type="entry name" value="HAMP"/>
    <property type="match status" value="1"/>
</dbReference>
<dbReference type="PROSITE" id="PS51257">
    <property type="entry name" value="PROKAR_LIPOPROTEIN"/>
    <property type="match status" value="1"/>
</dbReference>
<dbReference type="InterPro" id="IPR011712">
    <property type="entry name" value="Sig_transdc_His_kin_sub3_dim/P"/>
</dbReference>
<dbReference type="Gene3D" id="6.10.340.10">
    <property type="match status" value="1"/>
</dbReference>
<keyword evidence="5" id="KW-0597">Phosphoprotein</keyword>
<keyword evidence="13" id="KW-0812">Transmembrane</keyword>
<dbReference type="InterPro" id="IPR005467">
    <property type="entry name" value="His_kinase_dom"/>
</dbReference>
<keyword evidence="9" id="KW-0067">ATP-binding</keyword>
<evidence type="ECO:0000256" key="7">
    <source>
        <dbReference type="ARBA" id="ARBA00022741"/>
    </source>
</evidence>
<keyword evidence="7" id="KW-0547">Nucleotide-binding</keyword>
<dbReference type="CDD" id="cd06225">
    <property type="entry name" value="HAMP"/>
    <property type="match status" value="1"/>
</dbReference>
<dbReference type="InterPro" id="IPR050482">
    <property type="entry name" value="Sensor_HK_TwoCompSys"/>
</dbReference>
<accession>A0A1Y3MAF7</accession>
<dbReference type="SUPFAM" id="SSF158472">
    <property type="entry name" value="HAMP domain-like"/>
    <property type="match status" value="1"/>
</dbReference>
<evidence type="ECO:0000256" key="13">
    <source>
        <dbReference type="SAM" id="Phobius"/>
    </source>
</evidence>